<dbReference type="GO" id="GO:0006747">
    <property type="term" value="P:FAD biosynthetic process"/>
    <property type="evidence" value="ECO:0007669"/>
    <property type="project" value="UniProtKB-UniRule"/>
</dbReference>
<dbReference type="InterPro" id="IPR023465">
    <property type="entry name" value="Riboflavin_kinase_dom_sf"/>
</dbReference>
<dbReference type="InterPro" id="IPR015864">
    <property type="entry name" value="FAD_synthase"/>
</dbReference>
<comment type="catalytic activity">
    <reaction evidence="13 15">
        <text>riboflavin + ATP = FMN + ADP + H(+)</text>
        <dbReference type="Rhea" id="RHEA:14357"/>
        <dbReference type="ChEBI" id="CHEBI:15378"/>
        <dbReference type="ChEBI" id="CHEBI:30616"/>
        <dbReference type="ChEBI" id="CHEBI:57986"/>
        <dbReference type="ChEBI" id="CHEBI:58210"/>
        <dbReference type="ChEBI" id="CHEBI:456216"/>
        <dbReference type="EC" id="2.7.1.26"/>
    </reaction>
</comment>
<evidence type="ECO:0000256" key="8">
    <source>
        <dbReference type="ARBA" id="ARBA00022741"/>
    </source>
</evidence>
<keyword evidence="11 15" id="KW-0067">ATP-binding</keyword>
<evidence type="ECO:0000256" key="3">
    <source>
        <dbReference type="ARBA" id="ARBA00005201"/>
    </source>
</evidence>
<dbReference type="PIRSF" id="PIRSF004491">
    <property type="entry name" value="FAD_Synth"/>
    <property type="match status" value="1"/>
</dbReference>
<dbReference type="Pfam" id="PF06574">
    <property type="entry name" value="FAD_syn"/>
    <property type="match status" value="1"/>
</dbReference>
<comment type="catalytic activity">
    <reaction evidence="14 15">
        <text>FMN + ATP + H(+) = FAD + diphosphate</text>
        <dbReference type="Rhea" id="RHEA:17237"/>
        <dbReference type="ChEBI" id="CHEBI:15378"/>
        <dbReference type="ChEBI" id="CHEBI:30616"/>
        <dbReference type="ChEBI" id="CHEBI:33019"/>
        <dbReference type="ChEBI" id="CHEBI:57692"/>
        <dbReference type="ChEBI" id="CHEBI:58210"/>
        <dbReference type="EC" id="2.7.7.2"/>
    </reaction>
</comment>
<evidence type="ECO:0000256" key="14">
    <source>
        <dbReference type="ARBA" id="ARBA00049494"/>
    </source>
</evidence>
<evidence type="ECO:0000256" key="2">
    <source>
        <dbReference type="ARBA" id="ARBA00004726"/>
    </source>
</evidence>
<dbReference type="GO" id="GO:0003919">
    <property type="term" value="F:FMN adenylyltransferase activity"/>
    <property type="evidence" value="ECO:0007669"/>
    <property type="project" value="UniProtKB-UniRule"/>
</dbReference>
<dbReference type="GO" id="GO:0008531">
    <property type="term" value="F:riboflavin kinase activity"/>
    <property type="evidence" value="ECO:0007669"/>
    <property type="project" value="UniProtKB-UniRule"/>
</dbReference>
<sequence>MQIHRWQRRLALPQPVALTIGNFDGVHRGHQAILQTLLAEAAREDLAPVLLSFFPHPKALVSGETPPLLTSLRDRAHWLAAAGLPHWLLLSFTRALMQKAPADFIRDYLLPLRLRFLLVGDDFRFGYRGQGDFALLQRFADECGFRVQSLTTVSADGARISSSRIRAALAAHDLDGARALLGHDLTFTGKVRHGDGRGRTLHTPTANLHLPASWCLPDGVYVVQVAPPQPGALHWGVANVGTTPTFGGIRRKLEVHVFEQNAALYGQTLRVHIRHYLRDVRRFADAAALQAQIRDDIARAHAFINQELPHGRL</sequence>
<comment type="pathway">
    <text evidence="2 15">Cofactor biosynthesis; FAD biosynthesis; FAD from FMN: step 1/1.</text>
</comment>
<dbReference type="InterPro" id="IPR023468">
    <property type="entry name" value="Riboflavin_kinase"/>
</dbReference>
<keyword evidence="10 15" id="KW-0274">FAD</keyword>
<dbReference type="UniPathway" id="UPA00277">
    <property type="reaction ID" value="UER00407"/>
</dbReference>
<evidence type="ECO:0000256" key="6">
    <source>
        <dbReference type="ARBA" id="ARBA00022679"/>
    </source>
</evidence>
<keyword evidence="8 15" id="KW-0547">Nucleotide-binding</keyword>
<evidence type="ECO:0000256" key="5">
    <source>
        <dbReference type="ARBA" id="ARBA00022643"/>
    </source>
</evidence>
<dbReference type="CDD" id="cd02064">
    <property type="entry name" value="FAD_synthetase_N"/>
    <property type="match status" value="1"/>
</dbReference>
<dbReference type="Pfam" id="PF01687">
    <property type="entry name" value="Flavokinase"/>
    <property type="match status" value="1"/>
</dbReference>
<organism evidence="17 18">
    <name type="scientific">Cardiobacterium hominis</name>
    <dbReference type="NCBI Taxonomy" id="2718"/>
    <lineage>
        <taxon>Bacteria</taxon>
        <taxon>Pseudomonadati</taxon>
        <taxon>Pseudomonadota</taxon>
        <taxon>Gammaproteobacteria</taxon>
        <taxon>Cardiobacteriales</taxon>
        <taxon>Cardiobacteriaceae</taxon>
        <taxon>Cardiobacterium</taxon>
    </lineage>
</organism>
<reference evidence="18" key="1">
    <citation type="submission" date="2016-04" db="EMBL/GenBank/DDBJ databases">
        <authorList>
            <person name="Tagini F."/>
        </authorList>
    </citation>
    <scope>NUCLEOTIDE SEQUENCE [LARGE SCALE GENOMIC DNA]</scope>
    <source>
        <strain evidence="18">CHUV0807</strain>
    </source>
</reference>
<dbReference type="GO" id="GO:0009398">
    <property type="term" value="P:FMN biosynthetic process"/>
    <property type="evidence" value="ECO:0007669"/>
    <property type="project" value="UniProtKB-UniRule"/>
</dbReference>
<keyword evidence="7 15" id="KW-0548">Nucleotidyltransferase</keyword>
<dbReference type="SUPFAM" id="SSF82114">
    <property type="entry name" value="Riboflavin kinase-like"/>
    <property type="match status" value="1"/>
</dbReference>
<keyword evidence="6 15" id="KW-0808">Transferase</keyword>
<dbReference type="Gene3D" id="3.40.50.620">
    <property type="entry name" value="HUPs"/>
    <property type="match status" value="1"/>
</dbReference>
<evidence type="ECO:0000313" key="17">
    <source>
        <dbReference type="EMBL" id="SAM59395.1"/>
    </source>
</evidence>
<dbReference type="EC" id="2.7.7.2" evidence="15"/>
<evidence type="ECO:0000256" key="12">
    <source>
        <dbReference type="ARBA" id="ARBA00023268"/>
    </source>
</evidence>
<keyword evidence="4 15" id="KW-0285">Flavoprotein</keyword>
<evidence type="ECO:0000256" key="4">
    <source>
        <dbReference type="ARBA" id="ARBA00022630"/>
    </source>
</evidence>
<dbReference type="Gene3D" id="2.40.30.30">
    <property type="entry name" value="Riboflavin kinase-like"/>
    <property type="match status" value="1"/>
</dbReference>
<dbReference type="GO" id="GO:0009231">
    <property type="term" value="P:riboflavin biosynthetic process"/>
    <property type="evidence" value="ECO:0007669"/>
    <property type="project" value="InterPro"/>
</dbReference>
<name>A0A1C3H2V1_9GAMM</name>
<keyword evidence="5 15" id="KW-0288">FMN</keyword>
<dbReference type="InterPro" id="IPR014729">
    <property type="entry name" value="Rossmann-like_a/b/a_fold"/>
</dbReference>
<comment type="similarity">
    <text evidence="15">Belongs to the ribF family.</text>
</comment>
<keyword evidence="9 15" id="KW-0418">Kinase</keyword>
<dbReference type="UniPathway" id="UPA00276">
    <property type="reaction ID" value="UER00406"/>
</dbReference>
<comment type="function">
    <text evidence="1">Catalyzes the phosphorylation of riboflavin to FMN followed by the adenylation of FMN to FAD.</text>
</comment>
<dbReference type="PANTHER" id="PTHR22749:SF6">
    <property type="entry name" value="RIBOFLAVIN KINASE"/>
    <property type="match status" value="1"/>
</dbReference>
<evidence type="ECO:0000313" key="18">
    <source>
        <dbReference type="Proteomes" id="UP000190837"/>
    </source>
</evidence>
<dbReference type="Proteomes" id="UP000190837">
    <property type="component" value="Unassembled WGS sequence"/>
</dbReference>
<keyword evidence="12" id="KW-0511">Multifunctional enzyme</keyword>
<dbReference type="EC" id="2.7.1.26" evidence="15"/>
<dbReference type="GO" id="GO:0005524">
    <property type="term" value="F:ATP binding"/>
    <property type="evidence" value="ECO:0007669"/>
    <property type="project" value="UniProtKB-UniRule"/>
</dbReference>
<evidence type="ECO:0000256" key="1">
    <source>
        <dbReference type="ARBA" id="ARBA00002121"/>
    </source>
</evidence>
<evidence type="ECO:0000256" key="7">
    <source>
        <dbReference type="ARBA" id="ARBA00022695"/>
    </source>
</evidence>
<evidence type="ECO:0000256" key="15">
    <source>
        <dbReference type="PIRNR" id="PIRNR004491"/>
    </source>
</evidence>
<dbReference type="EMBL" id="FKLO01000024">
    <property type="protein sequence ID" value="SAM59395.1"/>
    <property type="molecule type" value="Genomic_DNA"/>
</dbReference>
<evidence type="ECO:0000256" key="9">
    <source>
        <dbReference type="ARBA" id="ARBA00022777"/>
    </source>
</evidence>
<evidence type="ECO:0000256" key="11">
    <source>
        <dbReference type="ARBA" id="ARBA00022840"/>
    </source>
</evidence>
<accession>A0A1C3H2V1</accession>
<proteinExistence type="inferred from homology"/>
<dbReference type="InterPro" id="IPR015865">
    <property type="entry name" value="Riboflavin_kinase_bac/euk"/>
</dbReference>
<evidence type="ECO:0000256" key="13">
    <source>
        <dbReference type="ARBA" id="ARBA00047880"/>
    </source>
</evidence>
<evidence type="ECO:0000259" key="16">
    <source>
        <dbReference type="SMART" id="SM00904"/>
    </source>
</evidence>
<dbReference type="SUPFAM" id="SSF52374">
    <property type="entry name" value="Nucleotidylyl transferase"/>
    <property type="match status" value="1"/>
</dbReference>
<dbReference type="NCBIfam" id="TIGR00083">
    <property type="entry name" value="ribF"/>
    <property type="match status" value="1"/>
</dbReference>
<protein>
    <recommendedName>
        <fullName evidence="15">Riboflavin biosynthesis protein</fullName>
    </recommendedName>
    <domain>
        <recommendedName>
            <fullName evidence="15">Riboflavin kinase</fullName>
            <ecNumber evidence="15">2.7.1.26</ecNumber>
        </recommendedName>
        <alternativeName>
            <fullName evidence="15">Flavokinase</fullName>
        </alternativeName>
    </domain>
    <domain>
        <recommendedName>
            <fullName evidence="15">FMN adenylyltransferase</fullName>
            <ecNumber evidence="15">2.7.7.2</ecNumber>
        </recommendedName>
        <alternativeName>
            <fullName evidence="15">FAD pyrophosphorylase</fullName>
        </alternativeName>
        <alternativeName>
            <fullName evidence="15">FAD synthase</fullName>
        </alternativeName>
    </domain>
</protein>
<feature type="domain" description="Riboflavin kinase" evidence="16">
    <location>
        <begin position="180"/>
        <end position="305"/>
    </location>
</feature>
<evidence type="ECO:0000256" key="10">
    <source>
        <dbReference type="ARBA" id="ARBA00022827"/>
    </source>
</evidence>
<dbReference type="PANTHER" id="PTHR22749">
    <property type="entry name" value="RIBOFLAVIN KINASE/FMN ADENYLYLTRANSFERASE"/>
    <property type="match status" value="1"/>
</dbReference>
<dbReference type="FunFam" id="3.40.50.620:FF:000021">
    <property type="entry name" value="Riboflavin biosynthesis protein"/>
    <property type="match status" value="1"/>
</dbReference>
<dbReference type="AlphaFoldDB" id="A0A1C3H2V1"/>
<dbReference type="SMART" id="SM00904">
    <property type="entry name" value="Flavokinase"/>
    <property type="match status" value="1"/>
</dbReference>
<dbReference type="RefSeq" id="WP_079539547.1">
    <property type="nucleotide sequence ID" value="NZ_FKLO01000024.1"/>
</dbReference>
<dbReference type="InterPro" id="IPR002606">
    <property type="entry name" value="Riboflavin_kinase_bac"/>
</dbReference>
<comment type="pathway">
    <text evidence="3 15">Cofactor biosynthesis; FMN biosynthesis; FMN from riboflavin (ATP route): step 1/1.</text>
</comment>
<gene>
    <name evidence="17" type="ORF">CHUV0807_0553</name>
</gene>